<evidence type="ECO:0000256" key="2">
    <source>
        <dbReference type="ARBA" id="ARBA00022448"/>
    </source>
</evidence>
<keyword evidence="5 8" id="KW-0067">ATP-binding</keyword>
<dbReference type="NCBIfam" id="NF010167">
    <property type="entry name" value="PRK13648.1"/>
    <property type="match status" value="2"/>
</dbReference>
<dbReference type="GO" id="GO:0016887">
    <property type="term" value="F:ATP hydrolysis activity"/>
    <property type="evidence" value="ECO:0007669"/>
    <property type="project" value="InterPro"/>
</dbReference>
<evidence type="ECO:0000313" key="9">
    <source>
        <dbReference type="Proteomes" id="UP000186465"/>
    </source>
</evidence>
<dbReference type="PROSITE" id="PS50893">
    <property type="entry name" value="ABC_TRANSPORTER_2"/>
    <property type="match status" value="2"/>
</dbReference>
<dbReference type="SUPFAM" id="SSF52540">
    <property type="entry name" value="P-loop containing nucleoside triphosphate hydrolases"/>
    <property type="match status" value="2"/>
</dbReference>
<dbReference type="PANTHER" id="PTHR43553:SF24">
    <property type="entry name" value="ENERGY-COUPLING FACTOR TRANSPORTER ATP-BINDING PROTEIN ECFA1"/>
    <property type="match status" value="1"/>
</dbReference>
<dbReference type="PROSITE" id="PS00211">
    <property type="entry name" value="ABC_TRANSPORTER_1"/>
    <property type="match status" value="2"/>
</dbReference>
<dbReference type="InterPro" id="IPR022216">
    <property type="entry name" value="ABC_Co_transporter"/>
</dbReference>
<comment type="similarity">
    <text evidence="1">Belongs to the ABC transporter superfamily.</text>
</comment>
<dbReference type="GO" id="GO:0043190">
    <property type="term" value="C:ATP-binding cassette (ABC) transporter complex"/>
    <property type="evidence" value="ECO:0007669"/>
    <property type="project" value="TreeGrafter"/>
</dbReference>
<reference evidence="9" key="1">
    <citation type="submission" date="2016-11" db="EMBL/GenBank/DDBJ databases">
        <title>Actinomyces gypaetusis sp. nov. isolated from Gypaetus barbatus in Qinghai Tibet Plateau China.</title>
        <authorList>
            <person name="Meng X."/>
        </authorList>
    </citation>
    <scope>NUCLEOTIDE SEQUENCE [LARGE SCALE GENOMIC DNA]</scope>
    <source>
        <strain evidence="9">DSM 15383</strain>
    </source>
</reference>
<dbReference type="GO" id="GO:0042626">
    <property type="term" value="F:ATPase-coupled transmembrane transporter activity"/>
    <property type="evidence" value="ECO:0007669"/>
    <property type="project" value="TreeGrafter"/>
</dbReference>
<dbReference type="InterPro" id="IPR050095">
    <property type="entry name" value="ECF_ABC_transporter_ATP-bd"/>
</dbReference>
<evidence type="ECO:0000313" key="8">
    <source>
        <dbReference type="EMBL" id="OKL49918.1"/>
    </source>
</evidence>
<feature type="domain" description="ABC transporter" evidence="7">
    <location>
        <begin position="6"/>
        <end position="246"/>
    </location>
</feature>
<dbReference type="OrthoDB" id="501320at2"/>
<accession>A0A1Q5PQJ9</accession>
<protein>
    <submittedName>
        <fullName evidence="8">Heme ABC transporter ATP-binding protein</fullName>
    </submittedName>
</protein>
<evidence type="ECO:0000256" key="1">
    <source>
        <dbReference type="ARBA" id="ARBA00005417"/>
    </source>
</evidence>
<sequence length="583" mass="62279">MSDPIISLKDFSFQYREQSNPTLCDLNLEVFQGQKVAIVGPSGCGKSTLVSVLNGLIPHHYQGESKGTVKIAGLNPQNAPIVEIARHVGTVLQDMSSQFVGLTVAEDIAFSLENRAVPQAGMPAMVTAAAETVGMESKLDAAPQDLSGGQKQRVAMAGVLVENVDILIFDEPLAMLDPASGRATIDLIDRLNQDGKTILIVEHRLEDVLHRNVDRVILMDQGQIVADLPPNELVATTLLEEHGIRPPLHVAALKYAGIKICPQMCAAYVERLKLSPIEIQKVKAWADSIETTGTTTQVQTETVIELDEVTAAYPPAGDEVPPPVFQAVSVSLQSGSMVAIVGSNGAGKSTLAGAICGFVPITAGVLKINGSLANSWSLAQRGEEVGFVLQSPSQMLSAPLVTDELQLGLKVKGIDAQTIAERCEKALRVCGLWQHRNWPISALSHGQKKRLTIATILALGPSILILDEPTAGQDFAHYAEFMDFLREINQSGVTVVLITHDMHLALEYTQRVLVVSGGEILADDSPAKVLTDPAITKAADLTLTGLHALAQLCGIHNISGFAQKFVEADQKLRRQQGNRGGGA</sequence>
<dbReference type="Pfam" id="PF00005">
    <property type="entry name" value="ABC_tran"/>
    <property type="match status" value="2"/>
</dbReference>
<keyword evidence="2" id="KW-0813">Transport</keyword>
<evidence type="ECO:0000256" key="4">
    <source>
        <dbReference type="ARBA" id="ARBA00022741"/>
    </source>
</evidence>
<dbReference type="InterPro" id="IPR003593">
    <property type="entry name" value="AAA+_ATPase"/>
</dbReference>
<keyword evidence="9" id="KW-1185">Reference proteome</keyword>
<dbReference type="InterPro" id="IPR017871">
    <property type="entry name" value="ABC_transporter-like_CS"/>
</dbReference>
<evidence type="ECO:0000256" key="3">
    <source>
        <dbReference type="ARBA" id="ARBA00022737"/>
    </source>
</evidence>
<dbReference type="CDD" id="cd03225">
    <property type="entry name" value="ABC_cobalt_CbiO_domain1"/>
    <property type="match status" value="2"/>
</dbReference>
<organism evidence="8 9">
    <name type="scientific">Boudabousia marimammalium</name>
    <dbReference type="NCBI Taxonomy" id="156892"/>
    <lineage>
        <taxon>Bacteria</taxon>
        <taxon>Bacillati</taxon>
        <taxon>Actinomycetota</taxon>
        <taxon>Actinomycetes</taxon>
        <taxon>Actinomycetales</taxon>
        <taxon>Actinomycetaceae</taxon>
        <taxon>Boudabousia</taxon>
    </lineage>
</organism>
<keyword evidence="3" id="KW-0677">Repeat</keyword>
<feature type="domain" description="ABC transporter" evidence="7">
    <location>
        <begin position="304"/>
        <end position="542"/>
    </location>
</feature>
<comment type="caution">
    <text evidence="8">The sequence shown here is derived from an EMBL/GenBank/DDBJ whole genome shotgun (WGS) entry which is preliminary data.</text>
</comment>
<dbReference type="GO" id="GO:0005524">
    <property type="term" value="F:ATP binding"/>
    <property type="evidence" value="ECO:0007669"/>
    <property type="project" value="UniProtKB-KW"/>
</dbReference>
<dbReference type="PANTHER" id="PTHR43553">
    <property type="entry name" value="HEAVY METAL TRANSPORTER"/>
    <property type="match status" value="1"/>
</dbReference>
<dbReference type="AlphaFoldDB" id="A0A1Q5PQJ9"/>
<dbReference type="InterPro" id="IPR003439">
    <property type="entry name" value="ABC_transporter-like_ATP-bd"/>
</dbReference>
<gene>
    <name evidence="8" type="ORF">BM477_03150</name>
</gene>
<dbReference type="EMBL" id="MPDM01000003">
    <property type="protein sequence ID" value="OKL49918.1"/>
    <property type="molecule type" value="Genomic_DNA"/>
</dbReference>
<name>A0A1Q5PQJ9_9ACTO</name>
<dbReference type="InterPro" id="IPR027417">
    <property type="entry name" value="P-loop_NTPase"/>
</dbReference>
<dbReference type="SMART" id="SM00382">
    <property type="entry name" value="AAA"/>
    <property type="match status" value="2"/>
</dbReference>
<evidence type="ECO:0000259" key="7">
    <source>
        <dbReference type="PROSITE" id="PS50893"/>
    </source>
</evidence>
<proteinExistence type="inferred from homology"/>
<dbReference type="Proteomes" id="UP000186465">
    <property type="component" value="Unassembled WGS sequence"/>
</dbReference>
<evidence type="ECO:0000256" key="6">
    <source>
        <dbReference type="ARBA" id="ARBA00025157"/>
    </source>
</evidence>
<dbReference type="STRING" id="156892.BM477_03150"/>
<comment type="function">
    <text evidence="6">Probably part of an ABC transporter complex. Responsible for energy coupling to the transport system.</text>
</comment>
<dbReference type="Gene3D" id="3.40.50.300">
    <property type="entry name" value="P-loop containing nucleotide triphosphate hydrolases"/>
    <property type="match status" value="2"/>
</dbReference>
<dbReference type="InterPro" id="IPR015856">
    <property type="entry name" value="ABC_transpr_CbiO/EcfA_su"/>
</dbReference>
<dbReference type="Pfam" id="PF12558">
    <property type="entry name" value="DUF3744"/>
    <property type="match status" value="1"/>
</dbReference>
<keyword evidence="4" id="KW-0547">Nucleotide-binding</keyword>
<evidence type="ECO:0000256" key="5">
    <source>
        <dbReference type="ARBA" id="ARBA00022840"/>
    </source>
</evidence>